<dbReference type="NCBIfam" id="TIGR01443">
    <property type="entry name" value="intein_Cterm"/>
    <property type="match status" value="1"/>
</dbReference>
<sequence length="237" mass="27180">IELWPPEKVYDLEVAETHTFIANGVVVHNSNIEEQNIDFVTLTMFYWFRKWEQECNYKLFSPAERKSMFCEILVDGLLRGKTLSRYQAYNIGRNAGFLSVNDIREKENMNTIGQEGDVYLEPMNMQPAGTEPPPAEPKKIEGDNIRNAHRALIISQLSRVITKRNKGDSFETSRTFAKKILYEPACAFASTLNRNIEVRGRLDNIIDELINENIKLIEKDVGELADTIIERIGDNHG</sequence>
<dbReference type="Pfam" id="PF04860">
    <property type="entry name" value="Phage_portal"/>
    <property type="match status" value="1"/>
</dbReference>
<dbReference type="SMART" id="SM00305">
    <property type="entry name" value="HintC"/>
    <property type="match status" value="1"/>
</dbReference>
<dbReference type="InterPro" id="IPR003586">
    <property type="entry name" value="Hint_dom_C"/>
</dbReference>
<dbReference type="SUPFAM" id="SSF51294">
    <property type="entry name" value="Hedgehog/intein (Hint) domain"/>
    <property type="match status" value="1"/>
</dbReference>
<dbReference type="Gene3D" id="2.170.16.10">
    <property type="entry name" value="Hedgehog/Intein (Hint) domain"/>
    <property type="match status" value="1"/>
</dbReference>
<dbReference type="InterPro" id="IPR036844">
    <property type="entry name" value="Hint_dom_sf"/>
</dbReference>
<evidence type="ECO:0000313" key="2">
    <source>
        <dbReference type="EMBL" id="KKN06772.1"/>
    </source>
</evidence>
<dbReference type="EMBL" id="LAZR01004646">
    <property type="protein sequence ID" value="KKN06772.1"/>
    <property type="molecule type" value="Genomic_DNA"/>
</dbReference>
<evidence type="ECO:0000259" key="1">
    <source>
        <dbReference type="SMART" id="SM00305"/>
    </source>
</evidence>
<dbReference type="CDD" id="cd00081">
    <property type="entry name" value="Hint"/>
    <property type="match status" value="1"/>
</dbReference>
<reference evidence="2" key="1">
    <citation type="journal article" date="2015" name="Nature">
        <title>Complex archaea that bridge the gap between prokaryotes and eukaryotes.</title>
        <authorList>
            <person name="Spang A."/>
            <person name="Saw J.H."/>
            <person name="Jorgensen S.L."/>
            <person name="Zaremba-Niedzwiedzka K."/>
            <person name="Martijn J."/>
            <person name="Lind A.E."/>
            <person name="van Eijk R."/>
            <person name="Schleper C."/>
            <person name="Guy L."/>
            <person name="Ettema T.J."/>
        </authorList>
    </citation>
    <scope>NUCLEOTIDE SEQUENCE</scope>
</reference>
<gene>
    <name evidence="2" type="ORF">LCGC14_1073780</name>
</gene>
<feature type="non-terminal residue" evidence="2">
    <location>
        <position position="1"/>
    </location>
</feature>
<name>A0A0F9N4R8_9ZZZZ</name>
<feature type="domain" description="Hint" evidence="1">
    <location>
        <begin position="1"/>
        <end position="35"/>
    </location>
</feature>
<dbReference type="PROSITE" id="PS50818">
    <property type="entry name" value="INTEIN_C_TER"/>
    <property type="match status" value="1"/>
</dbReference>
<protein>
    <recommendedName>
        <fullName evidence="1">Hint domain-containing protein</fullName>
    </recommendedName>
</protein>
<comment type="caution">
    <text evidence="2">The sequence shown here is derived from an EMBL/GenBank/DDBJ whole genome shotgun (WGS) entry which is preliminary data.</text>
</comment>
<dbReference type="AlphaFoldDB" id="A0A0F9N4R8"/>
<dbReference type="InterPro" id="IPR030934">
    <property type="entry name" value="Intein_C"/>
</dbReference>
<proteinExistence type="predicted"/>
<accession>A0A0F9N4R8</accession>
<organism evidence="2">
    <name type="scientific">marine sediment metagenome</name>
    <dbReference type="NCBI Taxonomy" id="412755"/>
    <lineage>
        <taxon>unclassified sequences</taxon>
        <taxon>metagenomes</taxon>
        <taxon>ecological metagenomes</taxon>
    </lineage>
</organism>
<dbReference type="InterPro" id="IPR006944">
    <property type="entry name" value="Phage/GTA_portal"/>
</dbReference>